<evidence type="ECO:0000313" key="10">
    <source>
        <dbReference type="EMBL" id="CAE5967323.1"/>
    </source>
</evidence>
<dbReference type="GO" id="GO:0008270">
    <property type="term" value="F:zinc ion binding"/>
    <property type="evidence" value="ECO:0007669"/>
    <property type="project" value="UniProtKB-KW"/>
</dbReference>
<dbReference type="PANTHER" id="PTHR12083">
    <property type="entry name" value="BIFUNCTIONAL POLYNUCLEOTIDE PHOSPHATASE/KINASE"/>
    <property type="match status" value="1"/>
</dbReference>
<dbReference type="GO" id="GO:0046404">
    <property type="term" value="F:ATP-dependent polydeoxyribonucleotide 5'-hydroxyl-kinase activity"/>
    <property type="evidence" value="ECO:0007669"/>
    <property type="project" value="TreeGrafter"/>
</dbReference>
<feature type="compositionally biased region" description="Basic and acidic residues" evidence="8">
    <location>
        <begin position="334"/>
        <end position="359"/>
    </location>
</feature>
<feature type="domain" description="PARP-type" evidence="9">
    <location>
        <begin position="237"/>
        <end position="319"/>
    </location>
</feature>
<dbReference type="InterPro" id="IPR013954">
    <property type="entry name" value="PNK3P"/>
</dbReference>
<proteinExistence type="predicted"/>
<dbReference type="InterPro" id="IPR023214">
    <property type="entry name" value="HAD_sf"/>
</dbReference>
<dbReference type="InterPro" id="IPR006549">
    <property type="entry name" value="HAD-SF_hydro_IIIA"/>
</dbReference>
<comment type="subcellular location">
    <subcellularLocation>
        <location evidence="1">Nucleus</location>
    </subcellularLocation>
</comment>
<evidence type="ECO:0000256" key="6">
    <source>
        <dbReference type="ARBA" id="ARBA00023125"/>
    </source>
</evidence>
<dbReference type="PROSITE" id="PS50064">
    <property type="entry name" value="ZF_PARP_2"/>
    <property type="match status" value="3"/>
</dbReference>
<dbReference type="NCBIfam" id="TIGR01664">
    <property type="entry name" value="DNA-3'-Pase"/>
    <property type="match status" value="1"/>
</dbReference>
<dbReference type="PANTHER" id="PTHR12083:SF9">
    <property type="entry name" value="BIFUNCTIONAL POLYNUCLEOTIDE PHOSPHATASE_KINASE"/>
    <property type="match status" value="1"/>
</dbReference>
<evidence type="ECO:0000256" key="7">
    <source>
        <dbReference type="ARBA" id="ARBA00023242"/>
    </source>
</evidence>
<dbReference type="EMBL" id="LR999453">
    <property type="protein sequence ID" value="CAE5967323.1"/>
    <property type="molecule type" value="Genomic_DNA"/>
</dbReference>
<keyword evidence="6" id="KW-0238">DNA-binding</keyword>
<keyword evidence="5" id="KW-0862">Zinc</keyword>
<dbReference type="Pfam" id="PF12222">
    <property type="entry name" value="PNGaseA"/>
    <property type="match status" value="1"/>
</dbReference>
<dbReference type="GO" id="GO:0005634">
    <property type="term" value="C:nucleus"/>
    <property type="evidence" value="ECO:0007669"/>
    <property type="project" value="UniProtKB-SubCell"/>
</dbReference>
<feature type="compositionally biased region" description="Acidic residues" evidence="8">
    <location>
        <begin position="169"/>
        <end position="181"/>
    </location>
</feature>
<dbReference type="FunFam" id="3.30.1740.10:FF:000006">
    <property type="entry name" value="Poly [ADP-ribose] polymerase"/>
    <property type="match status" value="2"/>
</dbReference>
<dbReference type="SMART" id="SM01336">
    <property type="entry name" value="zf-PARP"/>
    <property type="match status" value="3"/>
</dbReference>
<keyword evidence="2" id="KW-0479">Metal-binding</keyword>
<accession>A0A8S2A3I4</accession>
<dbReference type="Gene3D" id="3.40.50.1000">
    <property type="entry name" value="HAD superfamily/HAD-like"/>
    <property type="match status" value="1"/>
</dbReference>
<evidence type="ECO:0000256" key="3">
    <source>
        <dbReference type="ARBA" id="ARBA00022737"/>
    </source>
</evidence>
<dbReference type="GO" id="GO:0006281">
    <property type="term" value="P:DNA repair"/>
    <property type="evidence" value="ECO:0007669"/>
    <property type="project" value="TreeGrafter"/>
</dbReference>
<dbReference type="GO" id="GO:0046403">
    <property type="term" value="F:polynucleotide 3'-phosphatase activity"/>
    <property type="evidence" value="ECO:0007669"/>
    <property type="project" value="TreeGrafter"/>
</dbReference>
<organism evidence="10 11">
    <name type="scientific">Arabidopsis arenosa</name>
    <name type="common">Sand rock-cress</name>
    <name type="synonym">Cardaminopsis arenosa</name>
    <dbReference type="NCBI Taxonomy" id="38785"/>
    <lineage>
        <taxon>Eukaryota</taxon>
        <taxon>Viridiplantae</taxon>
        <taxon>Streptophyta</taxon>
        <taxon>Embryophyta</taxon>
        <taxon>Tracheophyta</taxon>
        <taxon>Spermatophyta</taxon>
        <taxon>Magnoliopsida</taxon>
        <taxon>eudicotyledons</taxon>
        <taxon>Gunneridae</taxon>
        <taxon>Pentapetalae</taxon>
        <taxon>rosids</taxon>
        <taxon>malvids</taxon>
        <taxon>Brassicales</taxon>
        <taxon>Brassicaceae</taxon>
        <taxon>Camelineae</taxon>
        <taxon>Arabidopsis</taxon>
    </lineage>
</organism>
<protein>
    <recommendedName>
        <fullName evidence="9">PARP-type domain-containing protein</fullName>
    </recommendedName>
</protein>
<dbReference type="Pfam" id="PF08645">
    <property type="entry name" value="PNK3P"/>
    <property type="match status" value="1"/>
</dbReference>
<dbReference type="FunFam" id="3.40.50.1000:FF:000198">
    <property type="entry name" value="Bifunctional polynucleotide phosphatase/kinase"/>
    <property type="match status" value="1"/>
</dbReference>
<dbReference type="InterPro" id="IPR032839">
    <property type="entry name" value="RAB3GAP_N"/>
</dbReference>
<feature type="domain" description="PARP-type" evidence="9">
    <location>
        <begin position="112"/>
        <end position="156"/>
    </location>
</feature>
<dbReference type="InterPro" id="IPR036412">
    <property type="entry name" value="HAD-like_sf"/>
</dbReference>
<evidence type="ECO:0000259" key="9">
    <source>
        <dbReference type="PROSITE" id="PS50064"/>
    </source>
</evidence>
<dbReference type="Pfam" id="PF14655">
    <property type="entry name" value="RAB3GAP2_N"/>
    <property type="match status" value="2"/>
</dbReference>
<feature type="region of interest" description="Disordered" evidence="8">
    <location>
        <begin position="325"/>
        <end position="359"/>
    </location>
</feature>
<keyword evidence="3" id="KW-0677">Repeat</keyword>
<evidence type="ECO:0000256" key="8">
    <source>
        <dbReference type="SAM" id="MobiDB-lite"/>
    </source>
</evidence>
<dbReference type="Gene3D" id="3.30.1740.10">
    <property type="entry name" value="Zinc finger, PARP-type"/>
    <property type="match status" value="3"/>
</dbReference>
<gene>
    <name evidence="10" type="ORF">AARE701A_LOCUS7219</name>
</gene>
<keyword evidence="7" id="KW-0539">Nucleus</keyword>
<dbReference type="SUPFAM" id="SSF56784">
    <property type="entry name" value="HAD-like"/>
    <property type="match status" value="1"/>
</dbReference>
<dbReference type="InterPro" id="IPR036957">
    <property type="entry name" value="Znf_PARP_sf"/>
</dbReference>
<dbReference type="SUPFAM" id="SSF57716">
    <property type="entry name" value="Glucocorticoid receptor-like (DNA-binding domain)"/>
    <property type="match status" value="3"/>
</dbReference>
<evidence type="ECO:0000256" key="4">
    <source>
        <dbReference type="ARBA" id="ARBA00022771"/>
    </source>
</evidence>
<sequence length="1421" mass="157755">MPVVAEYAKSNRSSCKSCSKKIAVKSLRLGLISKGPGGVDMTRWHHFDCFPTDSESIASVDDIQGLSVLEKQDQDALTKLVEQCGQEPAKKTIVSKDLRVGLVTRDARGFDVTSWHHLGCFPIDWHPIDSVEDVGGYSSLEKGDQKELQQLAELSEKDTLIDDVQKMDEGEDESVADNEITEETKKGKHSSVAKLVEQPGEPAKEVNEDEEIKNPASDEISGQKIKETTGSPDSSKVISEYAKSSRSTCKKCSQTIAAKELRLGLVTRNFRGFDMTQWHHVGCFPVDSDPIGSIEDIGGFSELQSGDQDALKELVQQCGKRTLVDKMDEDNDESEAKNKLTEETNKRKHSEVGELMEKDESLTKAKQHMAKTHKVNISESTSQVEVETEISLSASDVKDKYRDANLVPKWKAFETVIFLERDDGLNDSEKIAAFDFDGCLAKTSVKIVGADAWSLMYPSIPEKLQSLYNQGYKLVIFTNESNIDRWKNKRQAAVDFENWTSQQFYRAREGPHSGVIACGVSSSVGKGGKDDLYRKPKAGMWQLMKKHFNSGIAIDMDKSFYVGDAAGRKMDHSDADIKFATGEWAKVLYPGGILYPRKVIIQSVKAKIPLASSDLSRAFLFTCFLISALSFYPPTDEPPPSFFLLLPANAHFAMAKRIHLTELGCIACEELSELGAGKEGPDLSPIEAESITAIEWLVFDDVRVVVAGTSCGYLLVTLLPMVHPSRILKIRVRGTKKDLMQETSSEEICIVLPGIIARFDGSNIQSMLQKWFQEKNSNFWDQKNRKGDPEDSGSFVPTTTVSDMECQQELSSQRYYCAVTIGEDAVISAISNDQSPKRKPEAKTQAFARASSLTCIKDYPRKGEKLTLSPSGTLAAITDSLGRILLLDTQALVVVRLWKGYRDASCVFMEMLAKKDKGKSVIHTEPVKSDYCLCLAIHAPRKGIIEVWQMRTGPRLLTIQCAKGSKLLQPAYRFGSNSSSPYILLKSSYSMEIPAKSLCSTDLSLKNQRPKAKTSWTSSLPPPIIFFTVSSSPFHSLSAVSDLHETRSRFQPPQFSPLSSLLLSKTSQNPLLATSKFKNLPSQICRQLNHRVRIEFSTMTLATLTLNHRFSPITLFPLTAPLENSPKSSSNSNPPAKEDNLIGFGVWLDERDSDSLCLSWNVYRAVLEVYVSFHENDEFWYGNLPNDYVTANNLSVAGNGPFREVVVSLDGEIAGAVWPFPVVFTGGINPLLWRPITAIGSFDLPSYDIEITPFLGSLLDGKTHKVGFSVTNALNVWYIDANLHLWLDREKEIVEGKVLEFSRSSLEISSVSDFKGLNGNFTTKAKRSITSIGLVKSSHGDIITNANQEFSYENKMVLGKDGNMQIIDQLIQADDRIHAKRASRSLYCAKSIKSFPFYLDSDSLEQQNNTSLEIANVKMAI</sequence>
<dbReference type="Proteomes" id="UP000682877">
    <property type="component" value="Chromosome 3"/>
</dbReference>
<keyword evidence="4" id="KW-0863">Zinc-finger</keyword>
<evidence type="ECO:0000313" key="11">
    <source>
        <dbReference type="Proteomes" id="UP000682877"/>
    </source>
</evidence>
<dbReference type="Pfam" id="PF25156">
    <property type="entry name" value="PNGase_A_C"/>
    <property type="match status" value="1"/>
</dbReference>
<dbReference type="InterPro" id="IPR006551">
    <property type="entry name" value="Polynucleotide_phosphatase"/>
</dbReference>
<evidence type="ECO:0000256" key="2">
    <source>
        <dbReference type="ARBA" id="ARBA00022723"/>
    </source>
</evidence>
<name>A0A8S2A3I4_ARAAE</name>
<feature type="region of interest" description="Disordered" evidence="8">
    <location>
        <begin position="167"/>
        <end position="236"/>
    </location>
</feature>
<evidence type="ECO:0000256" key="1">
    <source>
        <dbReference type="ARBA" id="ARBA00004123"/>
    </source>
</evidence>
<feature type="domain" description="PARP-type" evidence="9">
    <location>
        <begin position="3"/>
        <end position="85"/>
    </location>
</feature>
<evidence type="ECO:0000256" key="5">
    <source>
        <dbReference type="ARBA" id="ARBA00022833"/>
    </source>
</evidence>
<dbReference type="GO" id="GO:0003690">
    <property type="term" value="F:double-stranded DNA binding"/>
    <property type="evidence" value="ECO:0007669"/>
    <property type="project" value="TreeGrafter"/>
</dbReference>
<dbReference type="InterPro" id="IPR001510">
    <property type="entry name" value="Znf_PARP"/>
</dbReference>
<dbReference type="Pfam" id="PF00645">
    <property type="entry name" value="zf-PARP"/>
    <property type="match status" value="2"/>
</dbReference>
<dbReference type="NCBIfam" id="TIGR01662">
    <property type="entry name" value="HAD-SF-IIIA"/>
    <property type="match status" value="1"/>
</dbReference>
<reference evidence="10" key="1">
    <citation type="submission" date="2021-01" db="EMBL/GenBank/DDBJ databases">
        <authorList>
            <person name="Bezrukov I."/>
        </authorList>
    </citation>
    <scope>NUCLEOTIDE SEQUENCE</scope>
</reference>
<dbReference type="InterPro" id="IPR056948">
    <property type="entry name" value="PNGaseA_N"/>
</dbReference>
<keyword evidence="11" id="KW-1185">Reference proteome</keyword>